<dbReference type="EMBL" id="CP011311">
    <property type="protein sequence ID" value="AKE39689.1"/>
    <property type="molecule type" value="Genomic_DNA"/>
</dbReference>
<keyword evidence="1" id="KW-0812">Transmembrane</keyword>
<dbReference type="OrthoDB" id="4420974at2"/>
<feature type="transmembrane region" description="Helical" evidence="1">
    <location>
        <begin position="6"/>
        <end position="25"/>
    </location>
</feature>
<dbReference type="RefSeq" id="WP_035107361.1">
    <property type="nucleotide sequence ID" value="NZ_CP011311.1"/>
</dbReference>
<feature type="transmembrane region" description="Helical" evidence="1">
    <location>
        <begin position="68"/>
        <end position="86"/>
    </location>
</feature>
<dbReference type="KEGG" id="ccj:UL81_08695"/>
<keyword evidence="3" id="KW-1185">Reference proteome</keyword>
<evidence type="ECO:0000313" key="3">
    <source>
        <dbReference type="Proteomes" id="UP000033566"/>
    </source>
</evidence>
<name>A0A0F6TBT1_9CORY</name>
<dbReference type="PATRIC" id="fig|161896.4.peg.1703"/>
<dbReference type="HOGENOM" id="CLU_2408277_0_0_11"/>
<feature type="transmembrane region" description="Helical" evidence="1">
    <location>
        <begin position="37"/>
        <end position="56"/>
    </location>
</feature>
<dbReference type="AlphaFoldDB" id="A0A0F6TBT1"/>
<organism evidence="2 3">
    <name type="scientific">Corynebacterium camporealensis</name>
    <dbReference type="NCBI Taxonomy" id="161896"/>
    <lineage>
        <taxon>Bacteria</taxon>
        <taxon>Bacillati</taxon>
        <taxon>Actinomycetota</taxon>
        <taxon>Actinomycetes</taxon>
        <taxon>Mycobacteriales</taxon>
        <taxon>Corynebacteriaceae</taxon>
        <taxon>Corynebacterium</taxon>
    </lineage>
</organism>
<keyword evidence="1" id="KW-1133">Transmembrane helix</keyword>
<protein>
    <submittedName>
        <fullName evidence="2">Uncharacterized protein</fullName>
    </submittedName>
</protein>
<proteinExistence type="predicted"/>
<keyword evidence="1" id="KW-0472">Membrane</keyword>
<reference evidence="2 3" key="1">
    <citation type="journal article" date="2015" name="Genome Announc.">
        <title>Complete Genome Sequence of Corynebacterium camporealensis DSM 44610, Isolated from the Milk of a Manchega Sheep with Subclinical Mastitis.</title>
        <authorList>
            <person name="Ruckert C."/>
            <person name="Albersmeier A."/>
            <person name="Winkler A."/>
            <person name="Tauch A."/>
        </authorList>
    </citation>
    <scope>NUCLEOTIDE SEQUENCE [LARGE SCALE GENOMIC DNA]</scope>
    <source>
        <strain evidence="2 3">DSM 44610</strain>
    </source>
</reference>
<accession>A0A0F6TBT1</accession>
<evidence type="ECO:0000256" key="1">
    <source>
        <dbReference type="SAM" id="Phobius"/>
    </source>
</evidence>
<evidence type="ECO:0000313" key="2">
    <source>
        <dbReference type="EMBL" id="AKE39689.1"/>
    </source>
</evidence>
<dbReference type="Proteomes" id="UP000033566">
    <property type="component" value="Chromosome"/>
</dbReference>
<gene>
    <name evidence="2" type="ORF">UL81_08695</name>
</gene>
<sequence>MLYIVPGILAGIIFYLFLTVVNWFTEEVWPKNFRLRAHSRLAIHCLAAIAFTLFLVTSGGGGNWATHLQISGFLLAGCLLSFITAFRDKARTQ</sequence>